<feature type="region of interest" description="Disordered" evidence="9">
    <location>
        <begin position="1"/>
        <end position="23"/>
    </location>
</feature>
<dbReference type="InterPro" id="IPR004014">
    <property type="entry name" value="ATPase_P-typ_cation-transptr_N"/>
</dbReference>
<keyword evidence="4" id="KW-0067">ATP-binding</keyword>
<dbReference type="InterPro" id="IPR044492">
    <property type="entry name" value="P_typ_ATPase_HD_dom"/>
</dbReference>
<dbReference type="SFLD" id="SFLDS00003">
    <property type="entry name" value="Haloacid_Dehalogenase"/>
    <property type="match status" value="1"/>
</dbReference>
<dbReference type="InterPro" id="IPR023214">
    <property type="entry name" value="HAD_sf"/>
</dbReference>
<dbReference type="Pfam" id="PF00690">
    <property type="entry name" value="Cation_ATPase_N"/>
    <property type="match status" value="1"/>
</dbReference>
<dbReference type="RefSeq" id="WP_131761769.1">
    <property type="nucleotide sequence ID" value="NZ_CAACUY010000187.1"/>
</dbReference>
<gene>
    <name evidence="12" type="ORF">ACFQZM_31550</name>
</gene>
<keyword evidence="13" id="KW-1185">Reference proteome</keyword>
<keyword evidence="3" id="KW-0547">Nucleotide-binding</keyword>
<evidence type="ECO:0000256" key="1">
    <source>
        <dbReference type="ARBA" id="ARBA00004651"/>
    </source>
</evidence>
<comment type="subcellular location">
    <subcellularLocation>
        <location evidence="1">Cell membrane</location>
        <topology evidence="1">Multi-pass membrane protein</topology>
    </subcellularLocation>
</comment>
<feature type="transmembrane region" description="Helical" evidence="10">
    <location>
        <begin position="715"/>
        <end position="737"/>
    </location>
</feature>
<accession>A0ABW2XU83</accession>
<evidence type="ECO:0000256" key="4">
    <source>
        <dbReference type="ARBA" id="ARBA00022840"/>
    </source>
</evidence>
<dbReference type="InterPro" id="IPR059000">
    <property type="entry name" value="ATPase_P-type_domA"/>
</dbReference>
<evidence type="ECO:0000313" key="13">
    <source>
        <dbReference type="Proteomes" id="UP001597063"/>
    </source>
</evidence>
<dbReference type="InterPro" id="IPR018303">
    <property type="entry name" value="ATPase_P-typ_P_site"/>
</dbReference>
<feature type="domain" description="Cation-transporting P-type ATPase N-terminal" evidence="11">
    <location>
        <begin position="21"/>
        <end position="95"/>
    </location>
</feature>
<dbReference type="SFLD" id="SFLDF00027">
    <property type="entry name" value="p-type_atpase"/>
    <property type="match status" value="1"/>
</dbReference>
<dbReference type="PRINTS" id="PR00120">
    <property type="entry name" value="HATPASE"/>
</dbReference>
<dbReference type="Pfam" id="PF00122">
    <property type="entry name" value="E1-E2_ATPase"/>
    <property type="match status" value="1"/>
</dbReference>
<feature type="transmembrane region" description="Helical" evidence="10">
    <location>
        <begin position="783"/>
        <end position="805"/>
    </location>
</feature>
<keyword evidence="2 10" id="KW-0812">Transmembrane</keyword>
<sequence>MTRPAEASAAPAGGPESGGTAWHTLPAGQVLRMQDVDERRGLDSAEAESRAGKYGPNAFAAGEAEPRWRAFARQYADPMQVVLLVAGIGSLYPLKEWGTGLLLLFLTLFNAVLGLHQEGKAAAAVAALQKMMIVRARVRRDGATLLVPAERLVPGDVVMVEAGDIVPADGRLLRAATLEVAESALTGESLPVLKGTEPAGDADTPLGDRSGMVYMNTNVTRGSGEFVVTATGMATEVGHISGLLRAEKAAKTPLTRQLDTLTRQIFWIAGVALAISAVLNLARGDTFTAVFNAAVAFAIGALPENLPAVVTTILAYGTQALAKAGAIMKRMQSTETLGSTSAINSDKTGTLTLNQMTAVQMAVVGRRYAIEGQGYAAEGAINRVAGQPVVPLDPFLLPLVLASDAVIGGGGLIGDPTEGALVALAAKGGIDAVSTREAYPRVAELPFDAAYKLMATFHAMKDEAGRDVVRCYVKGAPDQLLARAATVLDADAGPVKLDGEAERLYTAENRRLGEQGLRVMATARRDLDPAAFDPGADLLPLVTDLELLSLVGIVDPPRPAARSSIATAARAGIRVRMITGDHAVTAAAIARQLGIEGEVITGAEFGAMSDAEALERIDGVGVIARVTPEHKVRLVDLLERRGQIVAMTGDGVNDAPALKRADIGIAMGVTGTEVTKEAAVMILTDDDFSTIVKAVELGRGLYDNLTKYIRFQMGCLFGFIASFLGASVVNITGGVPFLPLQTLWINFTTLLFQAVGLGYGEPSPGLMDRGPRPPDRPILTRGLMAWLVTVGLIMGAGTLGVTSWAEQHHDAAVAHTMGVVTFSLYALFFSIATKDERRTVFSLDTFADRKLNLATGASVVTLLLTTALEPLQRLLDTTGLDGRQWAVCAGTALSIVVAAEIRKAARRRAASPAPQRA</sequence>
<organism evidence="12 13">
    <name type="scientific">Actinomadura fibrosa</name>
    <dbReference type="NCBI Taxonomy" id="111802"/>
    <lineage>
        <taxon>Bacteria</taxon>
        <taxon>Bacillati</taxon>
        <taxon>Actinomycetota</taxon>
        <taxon>Actinomycetes</taxon>
        <taxon>Streptosporangiales</taxon>
        <taxon>Thermomonosporaceae</taxon>
        <taxon>Actinomadura</taxon>
    </lineage>
</organism>
<evidence type="ECO:0000256" key="9">
    <source>
        <dbReference type="SAM" id="MobiDB-lite"/>
    </source>
</evidence>
<dbReference type="InterPro" id="IPR023299">
    <property type="entry name" value="ATPase_P-typ_cyto_dom_N"/>
</dbReference>
<keyword evidence="5" id="KW-1278">Translocase</keyword>
<evidence type="ECO:0000256" key="6">
    <source>
        <dbReference type="ARBA" id="ARBA00022989"/>
    </source>
</evidence>
<dbReference type="InterPro" id="IPR023298">
    <property type="entry name" value="ATPase_P-typ_TM_dom_sf"/>
</dbReference>
<comment type="caution">
    <text evidence="12">The sequence shown here is derived from an EMBL/GenBank/DDBJ whole genome shotgun (WGS) entry which is preliminary data.</text>
</comment>
<evidence type="ECO:0000256" key="7">
    <source>
        <dbReference type="ARBA" id="ARBA00023136"/>
    </source>
</evidence>
<dbReference type="SUPFAM" id="SSF81660">
    <property type="entry name" value="Metal cation-transporting ATPase, ATP-binding domain N"/>
    <property type="match status" value="1"/>
</dbReference>
<evidence type="ECO:0000313" key="12">
    <source>
        <dbReference type="EMBL" id="MFD0689063.1"/>
    </source>
</evidence>
<dbReference type="InterPro" id="IPR036412">
    <property type="entry name" value="HAD-like_sf"/>
</dbReference>
<dbReference type="Proteomes" id="UP001597063">
    <property type="component" value="Unassembled WGS sequence"/>
</dbReference>
<evidence type="ECO:0000256" key="3">
    <source>
        <dbReference type="ARBA" id="ARBA00022741"/>
    </source>
</evidence>
<evidence type="ECO:0000256" key="2">
    <source>
        <dbReference type="ARBA" id="ARBA00022692"/>
    </source>
</evidence>
<dbReference type="Gene3D" id="2.70.150.10">
    <property type="entry name" value="Calcium-transporting ATPase, cytoplasmic transduction domain A"/>
    <property type="match status" value="1"/>
</dbReference>
<dbReference type="EMBL" id="JBHTGP010000016">
    <property type="protein sequence ID" value="MFD0689063.1"/>
    <property type="molecule type" value="Genomic_DNA"/>
</dbReference>
<protein>
    <submittedName>
        <fullName evidence="12">Cation-translocating P-type ATPase</fullName>
    </submittedName>
</protein>
<proteinExistence type="predicted"/>
<dbReference type="Gene3D" id="1.20.1110.10">
    <property type="entry name" value="Calcium-transporting ATPase, transmembrane domain"/>
    <property type="match status" value="1"/>
</dbReference>
<name>A0ABW2XU83_9ACTN</name>
<dbReference type="InterPro" id="IPR008250">
    <property type="entry name" value="ATPase_P-typ_transduc_dom_A_sf"/>
</dbReference>
<dbReference type="Pfam" id="PF13246">
    <property type="entry name" value="Cation_ATPase"/>
    <property type="match status" value="1"/>
</dbReference>
<feature type="transmembrane region" description="Helical" evidence="10">
    <location>
        <begin position="294"/>
        <end position="322"/>
    </location>
</feature>
<dbReference type="SUPFAM" id="SSF56784">
    <property type="entry name" value="HAD-like"/>
    <property type="match status" value="1"/>
</dbReference>
<evidence type="ECO:0000256" key="10">
    <source>
        <dbReference type="SAM" id="Phobius"/>
    </source>
</evidence>
<dbReference type="PRINTS" id="PR00119">
    <property type="entry name" value="CATATPASE"/>
</dbReference>
<dbReference type="InterPro" id="IPR001757">
    <property type="entry name" value="P_typ_ATPase"/>
</dbReference>
<dbReference type="InterPro" id="IPR006068">
    <property type="entry name" value="ATPase_P-typ_cation-transptr_C"/>
</dbReference>
<dbReference type="PANTHER" id="PTHR42861">
    <property type="entry name" value="CALCIUM-TRANSPORTING ATPASE"/>
    <property type="match status" value="1"/>
</dbReference>
<evidence type="ECO:0000256" key="8">
    <source>
        <dbReference type="ARBA" id="ARBA00049360"/>
    </source>
</evidence>
<dbReference type="Gene3D" id="3.40.1110.10">
    <property type="entry name" value="Calcium-transporting ATPase, cytoplasmic domain N"/>
    <property type="match status" value="1"/>
</dbReference>
<dbReference type="Gene3D" id="3.40.50.1000">
    <property type="entry name" value="HAD superfamily/HAD-like"/>
    <property type="match status" value="1"/>
</dbReference>
<feature type="transmembrane region" description="Helical" evidence="10">
    <location>
        <begin position="811"/>
        <end position="831"/>
    </location>
</feature>
<dbReference type="NCBIfam" id="TIGR01494">
    <property type="entry name" value="ATPase_P-type"/>
    <property type="match status" value="2"/>
</dbReference>
<evidence type="ECO:0000259" key="11">
    <source>
        <dbReference type="SMART" id="SM00831"/>
    </source>
</evidence>
<dbReference type="PROSITE" id="PS00154">
    <property type="entry name" value="ATPASE_E1_E2"/>
    <property type="match status" value="1"/>
</dbReference>
<dbReference type="Pfam" id="PF00689">
    <property type="entry name" value="Cation_ATPase_C"/>
    <property type="match status" value="1"/>
</dbReference>
<keyword evidence="7 10" id="KW-0472">Membrane</keyword>
<dbReference type="SMART" id="SM00831">
    <property type="entry name" value="Cation_ATPase_N"/>
    <property type="match status" value="1"/>
</dbReference>
<evidence type="ECO:0000256" key="5">
    <source>
        <dbReference type="ARBA" id="ARBA00022967"/>
    </source>
</evidence>
<feature type="compositionally biased region" description="Low complexity" evidence="9">
    <location>
        <begin position="1"/>
        <end position="14"/>
    </location>
</feature>
<dbReference type="SUPFAM" id="SSF81653">
    <property type="entry name" value="Calcium ATPase, transduction domain A"/>
    <property type="match status" value="1"/>
</dbReference>
<feature type="transmembrane region" description="Helical" evidence="10">
    <location>
        <begin position="265"/>
        <end position="282"/>
    </location>
</feature>
<reference evidence="13" key="1">
    <citation type="journal article" date="2019" name="Int. J. Syst. Evol. Microbiol.">
        <title>The Global Catalogue of Microorganisms (GCM) 10K type strain sequencing project: providing services to taxonomists for standard genome sequencing and annotation.</title>
        <authorList>
            <consortium name="The Broad Institute Genomics Platform"/>
            <consortium name="The Broad Institute Genome Sequencing Center for Infectious Disease"/>
            <person name="Wu L."/>
            <person name="Ma J."/>
        </authorList>
    </citation>
    <scope>NUCLEOTIDE SEQUENCE [LARGE SCALE GENOMIC DNA]</scope>
    <source>
        <strain evidence="13">JCM 9371</strain>
    </source>
</reference>
<dbReference type="SUPFAM" id="SSF81665">
    <property type="entry name" value="Calcium ATPase, transmembrane domain M"/>
    <property type="match status" value="1"/>
</dbReference>
<keyword evidence="6 10" id="KW-1133">Transmembrane helix</keyword>
<dbReference type="SFLD" id="SFLDG00002">
    <property type="entry name" value="C1.7:_P-type_atpase_like"/>
    <property type="match status" value="1"/>
</dbReference>
<comment type="catalytic activity">
    <reaction evidence="8">
        <text>ATP + H2O = ADP + phosphate + H(+)</text>
        <dbReference type="Rhea" id="RHEA:13065"/>
        <dbReference type="ChEBI" id="CHEBI:15377"/>
        <dbReference type="ChEBI" id="CHEBI:15378"/>
        <dbReference type="ChEBI" id="CHEBI:30616"/>
        <dbReference type="ChEBI" id="CHEBI:43474"/>
        <dbReference type="ChEBI" id="CHEBI:456216"/>
    </reaction>
</comment>